<dbReference type="EMBL" id="CP045851">
    <property type="protein sequence ID" value="QGG95612.1"/>
    <property type="molecule type" value="Genomic_DNA"/>
</dbReference>
<dbReference type="Gene3D" id="3.40.50.1240">
    <property type="entry name" value="Phosphoglycerate mutase-like"/>
    <property type="match status" value="1"/>
</dbReference>
<dbReference type="Pfam" id="PF00300">
    <property type="entry name" value="His_Phos_1"/>
    <property type="match status" value="1"/>
</dbReference>
<name>A0A5Q2RL08_9ACTN</name>
<organism evidence="1 2">
    <name type="scientific">Actinomarinicola tropica</name>
    <dbReference type="NCBI Taxonomy" id="2789776"/>
    <lineage>
        <taxon>Bacteria</taxon>
        <taxon>Bacillati</taxon>
        <taxon>Actinomycetota</taxon>
        <taxon>Acidimicrobiia</taxon>
        <taxon>Acidimicrobiales</taxon>
        <taxon>Iamiaceae</taxon>
        <taxon>Actinomarinicola</taxon>
    </lineage>
</organism>
<gene>
    <name evidence="1" type="ORF">GH723_11175</name>
</gene>
<accession>A0A5Q2RL08</accession>
<dbReference type="InterPro" id="IPR013078">
    <property type="entry name" value="His_Pase_superF_clade-1"/>
</dbReference>
<reference evidence="1 2" key="1">
    <citation type="submission" date="2019-11" db="EMBL/GenBank/DDBJ databases">
        <authorList>
            <person name="He Y."/>
        </authorList>
    </citation>
    <scope>NUCLEOTIDE SEQUENCE [LARGE SCALE GENOMIC DNA]</scope>
    <source>
        <strain evidence="1 2">SCSIO 58843</strain>
    </source>
</reference>
<dbReference type="GO" id="GO:0016791">
    <property type="term" value="F:phosphatase activity"/>
    <property type="evidence" value="ECO:0007669"/>
    <property type="project" value="TreeGrafter"/>
</dbReference>
<dbReference type="CDD" id="cd07067">
    <property type="entry name" value="HP_PGM_like"/>
    <property type="match status" value="1"/>
</dbReference>
<dbReference type="SMART" id="SM00855">
    <property type="entry name" value="PGAM"/>
    <property type="match status" value="1"/>
</dbReference>
<dbReference type="RefSeq" id="WP_153759719.1">
    <property type="nucleotide sequence ID" value="NZ_CP045851.1"/>
</dbReference>
<keyword evidence="2" id="KW-1185">Reference proteome</keyword>
<sequence>MLVVVRHGRTADNAAGLLLGRADPDIDAVGEEQATALAAWIGPVDRVVSSPLLRARRTAEAFGLEVEVDERWIELDYGELDRRPPTEIAAEVWSHWRHDPDWAPPGGESMRSLDVRVAAAADELLPEAATATIVVVTHVSPIKSVLSWAVGGIPQVGFRTRVGQPSVTRIAVGRDGPVLHSFNESPPNG</sequence>
<dbReference type="PANTHER" id="PTHR48100:SF62">
    <property type="entry name" value="GLUCOSYL-3-PHOSPHOGLYCERATE PHOSPHATASE"/>
    <property type="match status" value="1"/>
</dbReference>
<dbReference type="InterPro" id="IPR029033">
    <property type="entry name" value="His_PPase_superfam"/>
</dbReference>
<proteinExistence type="predicted"/>
<evidence type="ECO:0000313" key="1">
    <source>
        <dbReference type="EMBL" id="QGG95612.1"/>
    </source>
</evidence>
<dbReference type="SUPFAM" id="SSF53254">
    <property type="entry name" value="Phosphoglycerate mutase-like"/>
    <property type="match status" value="1"/>
</dbReference>
<protein>
    <submittedName>
        <fullName evidence="1">Histidine phosphatase family protein</fullName>
    </submittedName>
</protein>
<dbReference type="InterPro" id="IPR050275">
    <property type="entry name" value="PGM_Phosphatase"/>
</dbReference>
<dbReference type="PANTHER" id="PTHR48100">
    <property type="entry name" value="BROAD-SPECIFICITY PHOSPHATASE YOR283W-RELATED"/>
    <property type="match status" value="1"/>
</dbReference>
<dbReference type="Proteomes" id="UP000334019">
    <property type="component" value="Chromosome"/>
</dbReference>
<dbReference type="AlphaFoldDB" id="A0A5Q2RL08"/>
<evidence type="ECO:0000313" key="2">
    <source>
        <dbReference type="Proteomes" id="UP000334019"/>
    </source>
</evidence>
<dbReference type="GO" id="GO:0005737">
    <property type="term" value="C:cytoplasm"/>
    <property type="evidence" value="ECO:0007669"/>
    <property type="project" value="TreeGrafter"/>
</dbReference>
<dbReference type="KEGG" id="atq:GH723_11175"/>